<keyword evidence="2" id="KW-1185">Reference proteome</keyword>
<organism evidence="1 2">
    <name type="scientific">Halorubrum laminariae</name>
    <dbReference type="NCBI Taxonomy" id="1433523"/>
    <lineage>
        <taxon>Archaea</taxon>
        <taxon>Methanobacteriati</taxon>
        <taxon>Methanobacteriota</taxon>
        <taxon>Stenosarchaea group</taxon>
        <taxon>Halobacteria</taxon>
        <taxon>Halobacteriales</taxon>
        <taxon>Haloferacaceae</taxon>
        <taxon>Halorubrum</taxon>
    </lineage>
</organism>
<dbReference type="PANTHER" id="PTHR28141:SF1">
    <property type="entry name" value="2',3'-CYCLIC-NUCLEOTIDE 3'-PHOSPHODIESTERASE"/>
    <property type="match status" value="1"/>
</dbReference>
<evidence type="ECO:0000313" key="1">
    <source>
        <dbReference type="EMBL" id="MFD1571281.1"/>
    </source>
</evidence>
<sequence length="85" mass="9376">MEYSLWLTPEEGMAAARQFRDTIDDLAATHEDAVVFEFHITVVGGIDGDRTALTETTQLLAAETDPLAVTFGDVRCSTTRHQCVF</sequence>
<name>A0ABD6C276_9EURY</name>
<gene>
    <name evidence="1" type="ORF">ACFR9T_11890</name>
</gene>
<dbReference type="SUPFAM" id="SSF55144">
    <property type="entry name" value="LigT-like"/>
    <property type="match status" value="1"/>
</dbReference>
<dbReference type="InterPro" id="IPR009097">
    <property type="entry name" value="Cyclic_Pdiesterase"/>
</dbReference>
<proteinExistence type="predicted"/>
<dbReference type="Gene3D" id="3.90.1140.10">
    <property type="entry name" value="Cyclic phosphodiesterase"/>
    <property type="match status" value="1"/>
</dbReference>
<dbReference type="Proteomes" id="UP001597185">
    <property type="component" value="Unassembled WGS sequence"/>
</dbReference>
<dbReference type="EMBL" id="JBHUDB010000010">
    <property type="protein sequence ID" value="MFD1571281.1"/>
    <property type="molecule type" value="Genomic_DNA"/>
</dbReference>
<comment type="caution">
    <text evidence="1">The sequence shown here is derived from an EMBL/GenBank/DDBJ whole genome shotgun (WGS) entry which is preliminary data.</text>
</comment>
<protein>
    <submittedName>
        <fullName evidence="1">Uncharacterized protein</fullName>
    </submittedName>
</protein>
<dbReference type="AlphaFoldDB" id="A0ABD6C276"/>
<dbReference type="PANTHER" id="PTHR28141">
    <property type="entry name" value="2',3'-CYCLIC-NUCLEOTIDE 3'-PHOSPHODIESTERASE"/>
    <property type="match status" value="1"/>
</dbReference>
<accession>A0ABD6C276</accession>
<reference evidence="1 2" key="1">
    <citation type="journal article" date="2019" name="Int. J. Syst. Evol. Microbiol.">
        <title>The Global Catalogue of Microorganisms (GCM) 10K type strain sequencing project: providing services to taxonomists for standard genome sequencing and annotation.</title>
        <authorList>
            <consortium name="The Broad Institute Genomics Platform"/>
            <consortium name="The Broad Institute Genome Sequencing Center for Infectious Disease"/>
            <person name="Wu L."/>
            <person name="Ma J."/>
        </authorList>
    </citation>
    <scope>NUCLEOTIDE SEQUENCE [LARGE SCALE GENOMIC DNA]</scope>
    <source>
        <strain evidence="1 2">CGMCC 1.12689</strain>
    </source>
</reference>
<dbReference type="Pfam" id="PF07823">
    <property type="entry name" value="CPDase"/>
    <property type="match status" value="1"/>
</dbReference>
<dbReference type="RefSeq" id="WP_256419045.1">
    <property type="nucleotide sequence ID" value="NZ_JBHUDB010000010.1"/>
</dbReference>
<evidence type="ECO:0000313" key="2">
    <source>
        <dbReference type="Proteomes" id="UP001597185"/>
    </source>
</evidence>
<dbReference type="InterPro" id="IPR012386">
    <property type="entry name" value="Cyclic-nucl_3Pdiesterase"/>
</dbReference>